<name>A0A2T0U7A6_9SPHI</name>
<dbReference type="AlphaFoldDB" id="A0A2T0U7A6"/>
<keyword evidence="1" id="KW-0472">Membrane</keyword>
<feature type="transmembrane region" description="Helical" evidence="1">
    <location>
        <begin position="32"/>
        <end position="51"/>
    </location>
</feature>
<reference evidence="2 3" key="1">
    <citation type="submission" date="2018-03" db="EMBL/GenBank/DDBJ databases">
        <title>Genomic Encyclopedia of Type Strains, Phase III (KMG-III): the genomes of soil and plant-associated and newly described type strains.</title>
        <authorList>
            <person name="Whitman W."/>
        </authorList>
    </citation>
    <scope>NUCLEOTIDE SEQUENCE [LARGE SCALE GENOMIC DNA]</scope>
    <source>
        <strain evidence="2 3">CGMCC 1.9313</strain>
    </source>
</reference>
<dbReference type="OrthoDB" id="773226at2"/>
<dbReference type="InterPro" id="IPR045938">
    <property type="entry name" value="DUF6358"/>
</dbReference>
<evidence type="ECO:0000313" key="2">
    <source>
        <dbReference type="EMBL" id="PRY53803.1"/>
    </source>
</evidence>
<keyword evidence="1" id="KW-1133">Transmembrane helix</keyword>
<feature type="transmembrane region" description="Helical" evidence="1">
    <location>
        <begin position="5"/>
        <end position="26"/>
    </location>
</feature>
<sequence>MGKKIFLNILYNIALMVMVLCLFWSIKHEQYAVTLGSTVIIAFVIFLKIQLRKEVKAMFKEKKK</sequence>
<proteinExistence type="predicted"/>
<comment type="caution">
    <text evidence="2">The sequence shown here is derived from an EMBL/GenBank/DDBJ whole genome shotgun (WGS) entry which is preliminary data.</text>
</comment>
<organism evidence="2 3">
    <name type="scientific">Arcticibacter pallidicorallinus</name>
    <dbReference type="NCBI Taxonomy" id="1259464"/>
    <lineage>
        <taxon>Bacteria</taxon>
        <taxon>Pseudomonadati</taxon>
        <taxon>Bacteroidota</taxon>
        <taxon>Sphingobacteriia</taxon>
        <taxon>Sphingobacteriales</taxon>
        <taxon>Sphingobacteriaceae</taxon>
        <taxon>Arcticibacter</taxon>
    </lineage>
</organism>
<evidence type="ECO:0000313" key="3">
    <source>
        <dbReference type="Proteomes" id="UP000238034"/>
    </source>
</evidence>
<dbReference type="Pfam" id="PF19885">
    <property type="entry name" value="DUF6358"/>
    <property type="match status" value="1"/>
</dbReference>
<evidence type="ECO:0000256" key="1">
    <source>
        <dbReference type="SAM" id="Phobius"/>
    </source>
</evidence>
<gene>
    <name evidence="2" type="ORF">B0I27_103275</name>
</gene>
<dbReference type="EMBL" id="PVTH01000003">
    <property type="protein sequence ID" value="PRY53803.1"/>
    <property type="molecule type" value="Genomic_DNA"/>
</dbReference>
<protein>
    <submittedName>
        <fullName evidence="2">Uncharacterized protein</fullName>
    </submittedName>
</protein>
<keyword evidence="3" id="KW-1185">Reference proteome</keyword>
<dbReference type="Proteomes" id="UP000238034">
    <property type="component" value="Unassembled WGS sequence"/>
</dbReference>
<keyword evidence="1" id="KW-0812">Transmembrane</keyword>
<accession>A0A2T0U7A6</accession>
<dbReference type="RefSeq" id="WP_106292389.1">
    <property type="nucleotide sequence ID" value="NZ_PVTH01000003.1"/>
</dbReference>